<gene>
    <name evidence="2" type="ORF">PN838_09170</name>
</gene>
<dbReference type="PROSITE" id="PS51257">
    <property type="entry name" value="PROKAR_LIPOPROTEIN"/>
    <property type="match status" value="1"/>
</dbReference>
<name>A0ABT5FBI6_9GAMM</name>
<dbReference type="RefSeq" id="WP_272180458.1">
    <property type="nucleotide sequence ID" value="NZ_JAQOMS010000002.1"/>
</dbReference>
<protein>
    <recommendedName>
        <fullName evidence="4">Lipoprotein</fullName>
    </recommendedName>
</protein>
<evidence type="ECO:0000313" key="2">
    <source>
        <dbReference type="EMBL" id="MDC2888908.1"/>
    </source>
</evidence>
<comment type="caution">
    <text evidence="2">The sequence shown here is derived from an EMBL/GenBank/DDBJ whole genome shotgun (WGS) entry which is preliminary data.</text>
</comment>
<proteinExistence type="predicted"/>
<dbReference type="Proteomes" id="UP001528411">
    <property type="component" value="Unassembled WGS sequence"/>
</dbReference>
<feature type="transmembrane region" description="Helical" evidence="1">
    <location>
        <begin position="6"/>
        <end position="26"/>
    </location>
</feature>
<evidence type="ECO:0000256" key="1">
    <source>
        <dbReference type="SAM" id="Phobius"/>
    </source>
</evidence>
<reference evidence="2 3" key="1">
    <citation type="submission" date="2023-01" db="EMBL/GenBank/DDBJ databases">
        <title>Psychrosphaera sp. nov., isolated from marine algae.</title>
        <authorList>
            <person name="Bayburt H."/>
            <person name="Choi B.J."/>
            <person name="Kim J.M."/>
            <person name="Choi D.G."/>
            <person name="Jeon C.O."/>
        </authorList>
    </citation>
    <scope>NUCLEOTIDE SEQUENCE [LARGE SCALE GENOMIC DNA]</scope>
    <source>
        <strain evidence="2 3">G1-22</strain>
    </source>
</reference>
<keyword evidence="3" id="KW-1185">Reference proteome</keyword>
<keyword evidence="1" id="KW-1133">Transmembrane helix</keyword>
<sequence>MNHIKYAILIFSCVLMYGCATHTPIFKAKAPKNIYLDHEFGAAPALETEQEIFKITEQMERYVYLRLKPIRDIPARTKRMIQDLFDPNQLDIRYVHNADLTASEAFEQGAANCLSLTILSYVLAQEARMEAKFMDVKVQENWTYNNGVRMLNGHVNLHIKEPIIHSILLKNESTYVVDFLPMLNGPKRSSKRLYKNDIIALFTITKVLTLWLIMN</sequence>
<evidence type="ECO:0008006" key="4">
    <source>
        <dbReference type="Google" id="ProtNLM"/>
    </source>
</evidence>
<keyword evidence="1" id="KW-0472">Membrane</keyword>
<evidence type="ECO:0000313" key="3">
    <source>
        <dbReference type="Proteomes" id="UP001528411"/>
    </source>
</evidence>
<keyword evidence="1" id="KW-0812">Transmembrane</keyword>
<accession>A0ABT5FBI6</accession>
<organism evidence="2 3">
    <name type="scientific">Psychrosphaera algicola</name>
    <dbReference type="NCBI Taxonomy" id="3023714"/>
    <lineage>
        <taxon>Bacteria</taxon>
        <taxon>Pseudomonadati</taxon>
        <taxon>Pseudomonadota</taxon>
        <taxon>Gammaproteobacteria</taxon>
        <taxon>Alteromonadales</taxon>
        <taxon>Pseudoalteromonadaceae</taxon>
        <taxon>Psychrosphaera</taxon>
    </lineage>
</organism>
<dbReference type="EMBL" id="JAQOMS010000002">
    <property type="protein sequence ID" value="MDC2888908.1"/>
    <property type="molecule type" value="Genomic_DNA"/>
</dbReference>